<keyword evidence="1" id="KW-0472">Membrane</keyword>
<proteinExistence type="predicted"/>
<feature type="domain" description="DUF7507" evidence="2">
    <location>
        <begin position="278"/>
        <end position="360"/>
    </location>
</feature>
<accession>A0A7Z8KLA8</accession>
<keyword evidence="1" id="KW-0812">Transmembrane</keyword>
<comment type="caution">
    <text evidence="3">The sequence shown here is derived from an EMBL/GenBank/DDBJ whole genome shotgun (WGS) entry which is preliminary data.</text>
</comment>
<dbReference type="InterPro" id="IPR055354">
    <property type="entry name" value="DUF7507"/>
</dbReference>
<evidence type="ECO:0000256" key="1">
    <source>
        <dbReference type="SAM" id="Phobius"/>
    </source>
</evidence>
<evidence type="ECO:0000259" key="2">
    <source>
        <dbReference type="Pfam" id="PF24346"/>
    </source>
</evidence>
<evidence type="ECO:0000313" key="4">
    <source>
        <dbReference type="Proteomes" id="UP000319335"/>
    </source>
</evidence>
<feature type="domain" description="DUF7507" evidence="2">
    <location>
        <begin position="394"/>
        <end position="501"/>
    </location>
</feature>
<keyword evidence="1" id="KW-1133">Transmembrane helix</keyword>
<dbReference type="NCBIfam" id="TIGR01451">
    <property type="entry name" value="B_ant_repeat"/>
    <property type="match status" value="2"/>
</dbReference>
<dbReference type="Pfam" id="PF24346">
    <property type="entry name" value="DUF7507"/>
    <property type="match status" value="2"/>
</dbReference>
<feature type="transmembrane region" description="Helical" evidence="1">
    <location>
        <begin position="518"/>
        <end position="538"/>
    </location>
</feature>
<organism evidence="3 4">
    <name type="scientific">Methanolobus vulcani</name>
    <dbReference type="NCBI Taxonomy" id="38026"/>
    <lineage>
        <taxon>Archaea</taxon>
        <taxon>Methanobacteriati</taxon>
        <taxon>Methanobacteriota</taxon>
        <taxon>Stenosarchaea group</taxon>
        <taxon>Methanomicrobia</taxon>
        <taxon>Methanosarcinales</taxon>
        <taxon>Methanosarcinaceae</taxon>
        <taxon>Methanolobus</taxon>
    </lineage>
</organism>
<dbReference type="Proteomes" id="UP000319335">
    <property type="component" value="Unassembled WGS sequence"/>
</dbReference>
<dbReference type="AlphaFoldDB" id="A0A7Z8KLA8"/>
<dbReference type="InterPro" id="IPR047589">
    <property type="entry name" value="DUF11_rpt"/>
</dbReference>
<name>A0A7Z8KLA8_9EURY</name>
<sequence length="542" mass="58209">MKWERKIMNRLHVMFVMLIILFSVPSAMAITVDGVRGVGEWDENWAYAQYNASSYNPYASFGDRMVVRQGVYNNPVDLVTDEWNDIDPKDDSGGDFDESMAVNGVAATDYSSGLDVSKIYGHYDPINDILYGMTEVYGIPGDGDGNGEIYSEEPADGDTTAGPAGSGIGLTESWVIRIIQVSTGDSSLILVNANAWTVSSSVGMTNSDVYAHLTSDHFNVANPDDLPKSVYEISISDFSTFYDVSPGEVLAVEVLSGSSGDSSVGEDTAVVFIEIPNPEIHIEKATNGVDADTYEEAPELSLGQDVTWTYVVTNTGNVPLADVEVTDDQGVIPVFQGGDTDGDGLLDLTETWTYEAEGTAECGDYENVADVVGYYGVIPVTDDDPSHYVVSCEPDIDIEKSTNGFDADFPSGPAIEVGETITWKYVVTNTGDAALTNIVVVDDVIGTIGNDKITDKADGDDVLEIGEEWTYIVTDTLEECTPLYKNTGNVTGEAVDDGTVVTDEDPSHYHCKSVVPTLTPVGILAMIGALGILGMVTLRRRD</sequence>
<dbReference type="EMBL" id="VIAQ01000020">
    <property type="protein sequence ID" value="TQD23481.1"/>
    <property type="molecule type" value="Genomic_DNA"/>
</dbReference>
<reference evidence="3 4" key="1">
    <citation type="submission" date="2019-06" db="EMBL/GenBank/DDBJ databases">
        <title>Draft genome sequence of Methanolobus vulcani B1d.</title>
        <authorList>
            <person name="Creighbaum A.J."/>
            <person name="Ticak T."/>
            <person name="Hariraju D."/>
            <person name="Arivett B.A."/>
            <person name="Ferguson D.J.Jr."/>
        </authorList>
    </citation>
    <scope>NUCLEOTIDE SEQUENCE [LARGE SCALE GENOMIC DNA]</scope>
    <source>
        <strain evidence="3 4">B1d</strain>
    </source>
</reference>
<evidence type="ECO:0000313" key="3">
    <source>
        <dbReference type="EMBL" id="TQD23481.1"/>
    </source>
</evidence>
<protein>
    <recommendedName>
        <fullName evidence="2">DUF7507 domain-containing protein</fullName>
    </recommendedName>
</protein>
<keyword evidence="4" id="KW-1185">Reference proteome</keyword>
<gene>
    <name evidence="3" type="ORF">FKV42_13220</name>
</gene>